<keyword evidence="1" id="KW-0472">Membrane</keyword>
<geneLocation type="mitochondrion" evidence="2"/>
<gene>
    <name evidence="2" type="primary">nad6</name>
</gene>
<feature type="transmembrane region" description="Helical" evidence="1">
    <location>
        <begin position="52"/>
        <end position="72"/>
    </location>
</feature>
<reference evidence="2" key="1">
    <citation type="journal article" date="2015" name="Parasit. Vectors">
        <title>The complete mitochondrial genome of Anoplocephala perfoliata, the first representative for the family Anoplocephalidae.</title>
        <authorList>
            <person name="Guo A."/>
        </authorList>
    </citation>
    <scope>NUCLEOTIDE SEQUENCE</scope>
</reference>
<dbReference type="AlphaFoldDB" id="A0A0N7DIE6"/>
<protein>
    <submittedName>
        <fullName evidence="2">NADH dehydrogenase subunit 6</fullName>
    </submittedName>
</protein>
<feature type="transmembrane region" description="Helical" evidence="1">
    <location>
        <begin position="125"/>
        <end position="146"/>
    </location>
</feature>
<keyword evidence="1" id="KW-0812">Transmembrane</keyword>
<organism evidence="2">
    <name type="scientific">Anoplocephala perfoliata</name>
    <dbReference type="NCBI Taxonomy" id="218192"/>
    <lineage>
        <taxon>Eukaryota</taxon>
        <taxon>Metazoa</taxon>
        <taxon>Spiralia</taxon>
        <taxon>Lophotrochozoa</taxon>
        <taxon>Platyhelminthes</taxon>
        <taxon>Cestoda</taxon>
        <taxon>Eucestoda</taxon>
        <taxon>Cyclophyllidea</taxon>
        <taxon>Anoplocephalidae</taxon>
        <taxon>Anoplocephala</taxon>
    </lineage>
</organism>
<keyword evidence="2" id="KW-0496">Mitochondrion</keyword>
<evidence type="ECO:0000256" key="1">
    <source>
        <dbReference type="SAM" id="Phobius"/>
    </source>
</evidence>
<feature type="transmembrane region" description="Helical" evidence="1">
    <location>
        <begin position="6"/>
        <end position="21"/>
    </location>
</feature>
<feature type="transmembrane region" description="Helical" evidence="1">
    <location>
        <begin position="84"/>
        <end position="105"/>
    </location>
</feature>
<dbReference type="RefSeq" id="YP_009180038.1">
    <property type="nucleotide sequence ID" value="NC_028425.1"/>
</dbReference>
<name>A0A0N7DIE6_9CEST</name>
<sequence>MILISFMFVVYFLMLFMFSLISHPVYYCILLVMNSLICSFICYLFFGFSWYSLLFCLVYVGGVYILFVFVSVNSPNSSYVSCLNVNFFFLFLIFILLIFGGVFLYYSVLNIEFSAFLCTSMEGVFYVLICLSLLFGFFVLSIVMSMKLNFYR</sequence>
<feature type="transmembrane region" description="Helical" evidence="1">
    <location>
        <begin position="28"/>
        <end position="46"/>
    </location>
</feature>
<evidence type="ECO:0000313" key="2">
    <source>
        <dbReference type="EMBL" id="AKU46901.1"/>
    </source>
</evidence>
<proteinExistence type="predicted"/>
<dbReference type="EMBL" id="KR054960">
    <property type="protein sequence ID" value="AKU46901.1"/>
    <property type="molecule type" value="Genomic_DNA"/>
</dbReference>
<keyword evidence="1" id="KW-1133">Transmembrane helix</keyword>
<accession>A0A0N7DIE6</accession>